<dbReference type="KEGG" id="vg:55614748"/>
<evidence type="ECO:0000313" key="1">
    <source>
        <dbReference type="EMBL" id="QBP06274.1"/>
    </source>
</evidence>
<dbReference type="GeneID" id="55614748"/>
<dbReference type="EMBL" id="MK580972">
    <property type="protein sequence ID" value="QBP06274.1"/>
    <property type="molecule type" value="Genomic_DNA"/>
</dbReference>
<dbReference type="Proteomes" id="UP000294655">
    <property type="component" value="Segment"/>
</dbReference>
<dbReference type="RefSeq" id="YP_009844424.1">
    <property type="nucleotide sequence ID" value="NC_048755.1"/>
</dbReference>
<proteinExistence type="predicted"/>
<reference evidence="1 2" key="1">
    <citation type="submission" date="2019-02" db="EMBL/GenBank/DDBJ databases">
        <authorList>
            <person name="He Y."/>
            <person name="Shi H."/>
            <person name="Li J."/>
            <person name="Sun Y."/>
        </authorList>
    </citation>
    <scope>NUCLEOTIDE SEQUENCE [LARGE SCALE GENOMIC DNA]</scope>
</reference>
<protein>
    <submittedName>
        <fullName evidence="1">Uncharacterized protein</fullName>
    </submittedName>
</protein>
<sequence>MNKIQKRGICQVCGREQAVNKGVMAKHGYTVEYGFFEGTCPGAGNKPLNETRELLDVIIGQQNEFIAEMEVLVEGLKTGKKFPKQVKVWKLNKYEMVDFNDLNEYQKEREVQIAIVNTEGMIKSRQNWIKMMDALAVATLGTDLREVEQVAGPARIGSGEKKVSGSGRVLTSLYQDGARVYYNYTNDAGKVLKGWVGSAAWRKLADA</sequence>
<evidence type="ECO:0000313" key="2">
    <source>
        <dbReference type="Proteomes" id="UP000294655"/>
    </source>
</evidence>
<organism evidence="1 2">
    <name type="scientific">Stenotrophomonas phage YB07</name>
    <dbReference type="NCBI Taxonomy" id="2555548"/>
    <lineage>
        <taxon>Viruses</taxon>
        <taxon>Duplodnaviria</taxon>
        <taxon>Heunggongvirae</taxon>
        <taxon>Uroviricota</taxon>
        <taxon>Caudoviricetes</taxon>
        <taxon>Menderavirus</taxon>
        <taxon>Menderavirus IMESM1</taxon>
    </lineage>
</organism>
<name>A0A482IG14_9CAUD</name>
<accession>A0A482IG14</accession>